<keyword evidence="9 10" id="KW-0449">Lipoprotein</keyword>
<dbReference type="GO" id="GO:0098552">
    <property type="term" value="C:side of membrane"/>
    <property type="evidence" value="ECO:0007669"/>
    <property type="project" value="UniProtKB-KW"/>
</dbReference>
<feature type="region of interest" description="Disordered" evidence="11">
    <location>
        <begin position="498"/>
        <end position="519"/>
    </location>
</feature>
<comment type="caution">
    <text evidence="13">The sequence shown here is derived from an EMBL/GenBank/DDBJ whole genome shotgun (WGS) entry which is preliminary data.</text>
</comment>
<dbReference type="Pfam" id="PF07983">
    <property type="entry name" value="X8"/>
    <property type="match status" value="1"/>
</dbReference>
<dbReference type="Pfam" id="PF03198">
    <property type="entry name" value="Glyco_hydro_72"/>
    <property type="match status" value="1"/>
</dbReference>
<evidence type="ECO:0000256" key="10">
    <source>
        <dbReference type="RuleBase" id="RU361209"/>
    </source>
</evidence>
<evidence type="ECO:0000313" key="13">
    <source>
        <dbReference type="EMBL" id="GJJ09557.1"/>
    </source>
</evidence>
<name>A0AAV5A4N8_9AGAM</name>
<keyword evidence="5 10" id="KW-0732">Signal</keyword>
<evidence type="ECO:0000256" key="6">
    <source>
        <dbReference type="ARBA" id="ARBA00023136"/>
    </source>
</evidence>
<keyword evidence="10" id="KW-0808">Transferase</keyword>
<dbReference type="AlphaFoldDB" id="A0AAV5A4N8"/>
<evidence type="ECO:0000256" key="7">
    <source>
        <dbReference type="ARBA" id="ARBA00023157"/>
    </source>
</evidence>
<keyword evidence="4 10" id="KW-0336">GPI-anchor</keyword>
<dbReference type="InterPro" id="IPR012946">
    <property type="entry name" value="X8"/>
</dbReference>
<dbReference type="PANTHER" id="PTHR31468:SF2">
    <property type="entry name" value="1,3-BETA-GLUCANOSYLTRANSFERASE GAS1"/>
    <property type="match status" value="1"/>
</dbReference>
<evidence type="ECO:0000313" key="14">
    <source>
        <dbReference type="Proteomes" id="UP001050691"/>
    </source>
</evidence>
<comment type="function">
    <text evidence="10">Splits internally a 1,3-beta-glucan molecule and transfers the newly generated reducing end (the donor) to the non-reducing end of another 1,3-beta-glucan molecule (the acceptor) forming a 1,3-beta linkage, resulting in the elongation of 1,3-beta-glucan chains in the cell wall.</text>
</comment>
<comment type="subcellular location">
    <subcellularLocation>
        <location evidence="1">Cell envelope</location>
    </subcellularLocation>
    <subcellularLocation>
        <location evidence="10">Cell membrane</location>
        <topology evidence="10">Lipid-anchor</topology>
        <topology evidence="10">GPI-anchor</topology>
    </subcellularLocation>
    <subcellularLocation>
        <location evidence="2">Membrane</location>
        <topology evidence="2">Lipid-anchor</topology>
        <topology evidence="2">GPI-anchor</topology>
    </subcellularLocation>
</comment>
<dbReference type="GO" id="GO:0071970">
    <property type="term" value="P:fungal-type cell wall (1-&gt;3)-beta-D-glucan biosynthetic process"/>
    <property type="evidence" value="ECO:0007669"/>
    <property type="project" value="TreeGrafter"/>
</dbReference>
<evidence type="ECO:0000256" key="3">
    <source>
        <dbReference type="ARBA" id="ARBA00007528"/>
    </source>
</evidence>
<evidence type="ECO:0000256" key="8">
    <source>
        <dbReference type="ARBA" id="ARBA00023180"/>
    </source>
</evidence>
<sequence>MLFSKLCGLAVLIPLIHALNPITRRGKYLYDSVTNTRFSFKGVAYQQQGATANDPNDQFAEPSNFLDPLADSAGCKRDLPVLGQLQINAIRTYSVNSTLNHDDCMEAFNNAGIYVVLDLSTPGNSINRAAPEWTTTQLDEYISTINAFLKYDNVLAFNVANEVVAQLDVIPNATEAAPYIKAAARDVKAFLRSKNSTALVSYTSTDGPDTWRQNLFEYLSCDSDATSVDIFGLNNYEWCGDSNFQASYAGTEQTFSISTVPLMFSEFGCVTSPPRLWTEVAALFGPEMNQTWSGGIAFSYFPAEGGYGLVNLTNNNETVVTNEDFARLQAQYANLTLPSTPTEADAGQDVFSACPTPSASIWLASTNLPPTPNDEACQCLEQNAFSCKFIQTNSPQESAIVGELINTACSLLGQNNGSCDPIGGSGITGDYGAISFCDPITKLNYAMSEFFDITNRNPVSCNFDGNATAVPNAPSPTQAQAAASSCLANLAATFTPTSPATSSGSGSNSGPGSSGSTSGGFKTAVTVISLTWVVMISAGLWTLLV</sequence>
<evidence type="ECO:0000256" key="4">
    <source>
        <dbReference type="ARBA" id="ARBA00022622"/>
    </source>
</evidence>
<dbReference type="SMART" id="SM00768">
    <property type="entry name" value="X8"/>
    <property type="match status" value="1"/>
</dbReference>
<organism evidence="13 14">
    <name type="scientific">Clathrus columnatus</name>
    <dbReference type="NCBI Taxonomy" id="1419009"/>
    <lineage>
        <taxon>Eukaryota</taxon>
        <taxon>Fungi</taxon>
        <taxon>Dikarya</taxon>
        <taxon>Basidiomycota</taxon>
        <taxon>Agaricomycotina</taxon>
        <taxon>Agaricomycetes</taxon>
        <taxon>Phallomycetidae</taxon>
        <taxon>Phallales</taxon>
        <taxon>Clathraceae</taxon>
        <taxon>Clathrus</taxon>
    </lineage>
</organism>
<dbReference type="GO" id="GO:0042124">
    <property type="term" value="F:1,3-beta-glucanosyltransferase activity"/>
    <property type="evidence" value="ECO:0007669"/>
    <property type="project" value="TreeGrafter"/>
</dbReference>
<dbReference type="SUPFAM" id="SSF51445">
    <property type="entry name" value="(Trans)glycosidases"/>
    <property type="match status" value="1"/>
</dbReference>
<evidence type="ECO:0000259" key="12">
    <source>
        <dbReference type="SMART" id="SM00768"/>
    </source>
</evidence>
<dbReference type="EMBL" id="BPWL01000004">
    <property type="protein sequence ID" value="GJJ09557.1"/>
    <property type="molecule type" value="Genomic_DNA"/>
</dbReference>
<dbReference type="PANTHER" id="PTHR31468">
    <property type="entry name" value="1,3-BETA-GLUCANOSYLTRANSFERASE GAS1"/>
    <property type="match status" value="1"/>
</dbReference>
<feature type="signal peptide" evidence="10">
    <location>
        <begin position="1"/>
        <end position="18"/>
    </location>
</feature>
<dbReference type="Gene3D" id="1.20.58.1040">
    <property type="match status" value="1"/>
</dbReference>
<dbReference type="InterPro" id="IPR017853">
    <property type="entry name" value="GH"/>
</dbReference>
<dbReference type="Proteomes" id="UP001050691">
    <property type="component" value="Unassembled WGS sequence"/>
</dbReference>
<evidence type="ECO:0000256" key="2">
    <source>
        <dbReference type="ARBA" id="ARBA00004589"/>
    </source>
</evidence>
<comment type="similarity">
    <text evidence="3 10">Belongs to the glycosyl hydrolase 72 family.</text>
</comment>
<feature type="domain" description="X8" evidence="12">
    <location>
        <begin position="385"/>
        <end position="488"/>
    </location>
</feature>
<keyword evidence="14" id="KW-1185">Reference proteome</keyword>
<feature type="chain" id="PRO_5043101810" description="1,3-beta-glucanosyltransferase" evidence="10">
    <location>
        <begin position="19"/>
        <end position="545"/>
    </location>
</feature>
<dbReference type="InterPro" id="IPR004886">
    <property type="entry name" value="Glucanosyltransferase"/>
</dbReference>
<accession>A0AAV5A4N8</accession>
<evidence type="ECO:0000256" key="9">
    <source>
        <dbReference type="ARBA" id="ARBA00023288"/>
    </source>
</evidence>
<protein>
    <recommendedName>
        <fullName evidence="10">1,3-beta-glucanosyltransferase</fullName>
        <ecNumber evidence="10">2.4.1.-</ecNumber>
    </recommendedName>
</protein>
<evidence type="ECO:0000256" key="1">
    <source>
        <dbReference type="ARBA" id="ARBA00004196"/>
    </source>
</evidence>
<dbReference type="GO" id="GO:0005886">
    <property type="term" value="C:plasma membrane"/>
    <property type="evidence" value="ECO:0007669"/>
    <property type="project" value="UniProtKB-SubCell"/>
</dbReference>
<evidence type="ECO:0000256" key="11">
    <source>
        <dbReference type="SAM" id="MobiDB-lite"/>
    </source>
</evidence>
<keyword evidence="8" id="KW-0325">Glycoprotein</keyword>
<reference evidence="13" key="1">
    <citation type="submission" date="2021-10" db="EMBL/GenBank/DDBJ databases">
        <title>De novo Genome Assembly of Clathrus columnatus (Basidiomycota, Fungi) Using Illumina and Nanopore Sequence Data.</title>
        <authorList>
            <person name="Ogiso-Tanaka E."/>
            <person name="Itagaki H."/>
            <person name="Hosoya T."/>
            <person name="Hosaka K."/>
        </authorList>
    </citation>
    <scope>NUCLEOTIDE SEQUENCE</scope>
    <source>
        <strain evidence="13">MO-923</strain>
    </source>
</reference>
<gene>
    <name evidence="13" type="ORF">Clacol_003780</name>
</gene>
<keyword evidence="6 10" id="KW-0472">Membrane</keyword>
<dbReference type="Gene3D" id="3.20.20.80">
    <property type="entry name" value="Glycosidases"/>
    <property type="match status" value="1"/>
</dbReference>
<dbReference type="GO" id="GO:0031505">
    <property type="term" value="P:fungal-type cell wall organization"/>
    <property type="evidence" value="ECO:0007669"/>
    <property type="project" value="TreeGrafter"/>
</dbReference>
<keyword evidence="7" id="KW-1015">Disulfide bond</keyword>
<proteinExistence type="inferred from homology"/>
<dbReference type="EC" id="2.4.1.-" evidence="10"/>
<evidence type="ECO:0000256" key="5">
    <source>
        <dbReference type="ARBA" id="ARBA00022729"/>
    </source>
</evidence>